<dbReference type="STRING" id="381764.Fnod_1376"/>
<organism evidence="2 3">
    <name type="scientific">Fervidobacterium nodosum (strain ATCC 35602 / DSM 5306 / Rt17-B1)</name>
    <dbReference type="NCBI Taxonomy" id="381764"/>
    <lineage>
        <taxon>Bacteria</taxon>
        <taxon>Thermotogati</taxon>
        <taxon>Thermotogota</taxon>
        <taxon>Thermotogae</taxon>
        <taxon>Thermotogales</taxon>
        <taxon>Fervidobacteriaceae</taxon>
        <taxon>Fervidobacterium</taxon>
    </lineage>
</organism>
<dbReference type="InterPro" id="IPR019243">
    <property type="entry name" value="DUF2202"/>
</dbReference>
<dbReference type="RefSeq" id="WP_011994530.1">
    <property type="nucleotide sequence ID" value="NC_009718.1"/>
</dbReference>
<dbReference type="SUPFAM" id="SSF47240">
    <property type="entry name" value="Ferritin-like"/>
    <property type="match status" value="1"/>
</dbReference>
<sequence>MKKVNKLTLTLILGILTAGIMLLFSSTTLSAAQTTRLISYTPTSTLTQDDIKSLQMMIQEEKLARDVYKTLYEIYKLPIFNNITRSEQNHMDAVKALLDKYDIENPLKTDEIGKFAYPYFESLYNQLVSEGKKSLTDALSVGVKIEKLDIKDLEEAISKTSNEDIKVVYGYLKNGSENHLRAFSK</sequence>
<dbReference type="InterPro" id="IPR012347">
    <property type="entry name" value="Ferritin-like"/>
</dbReference>
<keyword evidence="3" id="KW-1185">Reference proteome</keyword>
<dbReference type="InterPro" id="IPR009078">
    <property type="entry name" value="Ferritin-like_SF"/>
</dbReference>
<feature type="domain" description="DUF2202" evidence="1">
    <location>
        <begin position="51"/>
        <end position="184"/>
    </location>
</feature>
<reference evidence="2 3" key="2">
    <citation type="journal article" date="2009" name="Proc. Natl. Acad. Sci. U.S.A.">
        <title>On the chimeric nature, thermophilic origin, and phylogenetic placement of the Thermotogales.</title>
        <authorList>
            <person name="Zhaxybayeva O."/>
            <person name="Swithers K.S."/>
            <person name="Lapierre P."/>
            <person name="Fournier G.P."/>
            <person name="Bickhart D.M."/>
            <person name="DeBoy R.T."/>
            <person name="Nelson K.E."/>
            <person name="Nesbo C.L."/>
            <person name="Doolittle W.F."/>
            <person name="Gogarten J.P."/>
            <person name="Noll K.M."/>
        </authorList>
    </citation>
    <scope>NUCLEOTIDE SEQUENCE [LARGE SCALE GENOMIC DNA]</scope>
    <source>
        <strain evidence="3">ATCC 35602 / DSM 5306 / Rt17-B1</strain>
    </source>
</reference>
<proteinExistence type="predicted"/>
<dbReference type="Pfam" id="PF09968">
    <property type="entry name" value="DUF2202"/>
    <property type="match status" value="1"/>
</dbReference>
<protein>
    <recommendedName>
        <fullName evidence="1">DUF2202 domain-containing protein</fullName>
    </recommendedName>
</protein>
<name>A7HMU0_FERNB</name>
<dbReference type="KEGG" id="fno:Fnod_1376"/>
<dbReference type="CDD" id="cd01048">
    <property type="entry name" value="Ferritin_like_AB2"/>
    <property type="match status" value="1"/>
</dbReference>
<dbReference type="EMBL" id="CP000771">
    <property type="protein sequence ID" value="ABS61223.1"/>
    <property type="molecule type" value="Genomic_DNA"/>
</dbReference>
<gene>
    <name evidence="2" type="ordered locus">Fnod_1376</name>
</gene>
<dbReference type="Gene3D" id="1.20.1260.10">
    <property type="match status" value="1"/>
</dbReference>
<dbReference type="AlphaFoldDB" id="A7HMU0"/>
<dbReference type="Proteomes" id="UP000002415">
    <property type="component" value="Chromosome"/>
</dbReference>
<reference evidence="2 3" key="1">
    <citation type="submission" date="2007-07" db="EMBL/GenBank/DDBJ databases">
        <title>Complete sequence of Fervidobacterium nodosum Rt17-B1.</title>
        <authorList>
            <consortium name="US DOE Joint Genome Institute"/>
            <person name="Copeland A."/>
            <person name="Lucas S."/>
            <person name="Lapidus A."/>
            <person name="Barry K."/>
            <person name="Glavina del Rio T."/>
            <person name="Dalin E."/>
            <person name="Tice H."/>
            <person name="Pitluck S."/>
            <person name="Saunders E."/>
            <person name="Brettin T."/>
            <person name="Bruce D."/>
            <person name="Detter J.C."/>
            <person name="Han C."/>
            <person name="Schmutz J."/>
            <person name="Larimer F."/>
            <person name="Land M."/>
            <person name="Hauser L."/>
            <person name="Kyrpides N."/>
            <person name="Mikhailova N."/>
            <person name="Nelson K."/>
            <person name="Gogarten J.P."/>
            <person name="Noll K."/>
            <person name="Richardson P."/>
        </authorList>
    </citation>
    <scope>NUCLEOTIDE SEQUENCE [LARGE SCALE GENOMIC DNA]</scope>
    <source>
        <strain evidence="3">ATCC 35602 / DSM 5306 / Rt17-B1</strain>
    </source>
</reference>
<accession>A7HMU0</accession>
<evidence type="ECO:0000313" key="3">
    <source>
        <dbReference type="Proteomes" id="UP000002415"/>
    </source>
</evidence>
<evidence type="ECO:0000313" key="2">
    <source>
        <dbReference type="EMBL" id="ABS61223.1"/>
    </source>
</evidence>
<evidence type="ECO:0000259" key="1">
    <source>
        <dbReference type="Pfam" id="PF09968"/>
    </source>
</evidence>
<dbReference type="eggNOG" id="COG4902">
    <property type="taxonomic scope" value="Bacteria"/>
</dbReference>
<dbReference type="HOGENOM" id="CLU_051317_2_0_0"/>